<dbReference type="Proteomes" id="UP001597277">
    <property type="component" value="Unassembled WGS sequence"/>
</dbReference>
<comment type="similarity">
    <text evidence="1 4">Belongs to the glycosyl hydrolase 43 family.</text>
</comment>
<dbReference type="InterPro" id="IPR051795">
    <property type="entry name" value="Glycosyl_Hydrlase_43"/>
</dbReference>
<dbReference type="GO" id="GO:0016787">
    <property type="term" value="F:hydrolase activity"/>
    <property type="evidence" value="ECO:0007669"/>
    <property type="project" value="UniProtKB-KW"/>
</dbReference>
<comment type="caution">
    <text evidence="5">The sequence shown here is derived from an EMBL/GenBank/DDBJ whole genome shotgun (WGS) entry which is preliminary data.</text>
</comment>
<sequence length="301" mass="32937">MTTRTDSPAKPARVWPENFADPAVLHAGGEWWAYATNGPRGNAPVLRSPDLRTWRPVGDALPELPGWAEEGFTWAPEVAATSTGYVMYYTARVRSTGLQGIGRAVASHPAGPYLDDSEEPLIFQADEGGSIDATPFTDTDGTRYLWWKNDGNAVEERTWLYAATLSDDGLALSGSPTRVVGSDLEWEGDLVEGPFLFRRGATLHLFYSANGFRSADYAVGHAVCDGPMGPCRKTPDPVLTGNPLMAGPGHCVVVEHEGRTLMIHHAWQPEDVGVWEQGRHMWVTELVWDGDRPRAVVPLSR</sequence>
<accession>A0ABW4L2Q5</accession>
<dbReference type="Pfam" id="PF04616">
    <property type="entry name" value="Glyco_hydro_43"/>
    <property type="match status" value="1"/>
</dbReference>
<proteinExistence type="inferred from homology"/>
<keyword evidence="2 4" id="KW-0378">Hydrolase</keyword>
<dbReference type="InterPro" id="IPR023296">
    <property type="entry name" value="Glyco_hydro_beta-prop_sf"/>
</dbReference>
<dbReference type="PANTHER" id="PTHR42812:SF5">
    <property type="entry name" value="ENDO-ARABINASE"/>
    <property type="match status" value="1"/>
</dbReference>
<keyword evidence="6" id="KW-1185">Reference proteome</keyword>
<evidence type="ECO:0000256" key="2">
    <source>
        <dbReference type="ARBA" id="ARBA00022801"/>
    </source>
</evidence>
<dbReference type="InterPro" id="IPR006710">
    <property type="entry name" value="Glyco_hydro_43"/>
</dbReference>
<dbReference type="RefSeq" id="WP_388004231.1">
    <property type="nucleotide sequence ID" value="NZ_JBHUEE010000003.1"/>
</dbReference>
<organism evidence="5 6">
    <name type="scientific">Georgenia deserti</name>
    <dbReference type="NCBI Taxonomy" id="2093781"/>
    <lineage>
        <taxon>Bacteria</taxon>
        <taxon>Bacillati</taxon>
        <taxon>Actinomycetota</taxon>
        <taxon>Actinomycetes</taxon>
        <taxon>Micrococcales</taxon>
        <taxon>Bogoriellaceae</taxon>
        <taxon>Georgenia</taxon>
    </lineage>
</organism>
<dbReference type="SUPFAM" id="SSF75005">
    <property type="entry name" value="Arabinanase/levansucrase/invertase"/>
    <property type="match status" value="1"/>
</dbReference>
<evidence type="ECO:0000313" key="5">
    <source>
        <dbReference type="EMBL" id="MFD1717605.1"/>
    </source>
</evidence>
<gene>
    <name evidence="5" type="ORF">ACFSE6_07160</name>
</gene>
<evidence type="ECO:0000256" key="1">
    <source>
        <dbReference type="ARBA" id="ARBA00009865"/>
    </source>
</evidence>
<reference evidence="6" key="1">
    <citation type="journal article" date="2019" name="Int. J. Syst. Evol. Microbiol.">
        <title>The Global Catalogue of Microorganisms (GCM) 10K type strain sequencing project: providing services to taxonomists for standard genome sequencing and annotation.</title>
        <authorList>
            <consortium name="The Broad Institute Genomics Platform"/>
            <consortium name="The Broad Institute Genome Sequencing Center for Infectious Disease"/>
            <person name="Wu L."/>
            <person name="Ma J."/>
        </authorList>
    </citation>
    <scope>NUCLEOTIDE SEQUENCE [LARGE SCALE GENOMIC DNA]</scope>
    <source>
        <strain evidence="6">JCM 17130</strain>
    </source>
</reference>
<name>A0ABW4L2Q5_9MICO</name>
<dbReference type="PANTHER" id="PTHR42812">
    <property type="entry name" value="BETA-XYLOSIDASE"/>
    <property type="match status" value="1"/>
</dbReference>
<evidence type="ECO:0000256" key="3">
    <source>
        <dbReference type="ARBA" id="ARBA00023295"/>
    </source>
</evidence>
<evidence type="ECO:0000256" key="4">
    <source>
        <dbReference type="RuleBase" id="RU361187"/>
    </source>
</evidence>
<protein>
    <submittedName>
        <fullName evidence="5">Glycoside hydrolase family 43 protein</fullName>
    </submittedName>
</protein>
<dbReference type="Gene3D" id="2.115.10.20">
    <property type="entry name" value="Glycosyl hydrolase domain, family 43"/>
    <property type="match status" value="1"/>
</dbReference>
<dbReference type="CDD" id="cd08999">
    <property type="entry name" value="GH43_ABN-like"/>
    <property type="match status" value="1"/>
</dbReference>
<dbReference type="EMBL" id="JBHUEE010000003">
    <property type="protein sequence ID" value="MFD1717605.1"/>
    <property type="molecule type" value="Genomic_DNA"/>
</dbReference>
<evidence type="ECO:0000313" key="6">
    <source>
        <dbReference type="Proteomes" id="UP001597277"/>
    </source>
</evidence>
<keyword evidence="3 4" id="KW-0326">Glycosidase</keyword>